<evidence type="ECO:0008006" key="5">
    <source>
        <dbReference type="Google" id="ProtNLM"/>
    </source>
</evidence>
<reference evidence="4" key="1">
    <citation type="journal article" date="2006" name="Science">
        <title>Ancient noncoding elements conserved in the human genome.</title>
        <authorList>
            <person name="Venkatesh B."/>
            <person name="Kirkness E.F."/>
            <person name="Loh Y.H."/>
            <person name="Halpern A.L."/>
            <person name="Lee A.P."/>
            <person name="Johnson J."/>
            <person name="Dandona N."/>
            <person name="Viswanathan L.D."/>
            <person name="Tay A."/>
            <person name="Venter J.C."/>
            <person name="Strausberg R.L."/>
            <person name="Brenner S."/>
        </authorList>
    </citation>
    <scope>NUCLEOTIDE SEQUENCE [LARGE SCALE GENOMIC DNA]</scope>
</reference>
<sequence>MASSEICVPQFSLFVLLAIFVAGFTEAGDNNKDIYSQLGSPTWLDVWDQGSKKYTEIEWKQGTKHVAKLKNYTISSYGDFKGRAEVFQNGTLRLIHTIAADAGEYSFEIFNEGQSILKNKMQLHLLVPDSSKNHFSLLSLIIVVPLCVWFIRNQWVKRKNEDISICEECCIHGRKICQSGNESVVEENVSCSEDAQNYASIIFKDPAKRKNNEIQIPQPDHTTEYASLKVKVKNKQLYEDSVLYSTVNVQPTAYRTQND</sequence>
<accession>A0A4W3HYH3</accession>
<keyword evidence="1" id="KW-1133">Transmembrane helix</keyword>
<feature type="chain" id="PRO_5021193905" description="Immunoglobulin subtype domain-containing protein" evidence="2">
    <location>
        <begin position="28"/>
        <end position="259"/>
    </location>
</feature>
<reference evidence="4" key="3">
    <citation type="journal article" date="2014" name="Nature">
        <title>Elephant shark genome provides unique insights into gnathostome evolution.</title>
        <authorList>
            <consortium name="International Elephant Shark Genome Sequencing Consortium"/>
            <person name="Venkatesh B."/>
            <person name="Lee A.P."/>
            <person name="Ravi V."/>
            <person name="Maurya A.K."/>
            <person name="Lian M.M."/>
            <person name="Swann J.B."/>
            <person name="Ohta Y."/>
            <person name="Flajnik M.F."/>
            <person name="Sutoh Y."/>
            <person name="Kasahara M."/>
            <person name="Hoon S."/>
            <person name="Gangu V."/>
            <person name="Roy S.W."/>
            <person name="Irimia M."/>
            <person name="Korzh V."/>
            <person name="Kondrychyn I."/>
            <person name="Lim Z.W."/>
            <person name="Tay B.H."/>
            <person name="Tohari S."/>
            <person name="Kong K.W."/>
            <person name="Ho S."/>
            <person name="Lorente-Galdos B."/>
            <person name="Quilez J."/>
            <person name="Marques-Bonet T."/>
            <person name="Raney B.J."/>
            <person name="Ingham P.W."/>
            <person name="Tay A."/>
            <person name="Hillier L.W."/>
            <person name="Minx P."/>
            <person name="Boehm T."/>
            <person name="Wilson R.K."/>
            <person name="Brenner S."/>
            <person name="Warren W.C."/>
        </authorList>
    </citation>
    <scope>NUCLEOTIDE SEQUENCE [LARGE SCALE GENOMIC DNA]</scope>
</reference>
<keyword evidence="1" id="KW-0812">Transmembrane</keyword>
<protein>
    <recommendedName>
        <fullName evidence="5">Immunoglobulin subtype domain-containing protein</fullName>
    </recommendedName>
</protein>
<dbReference type="InterPro" id="IPR013783">
    <property type="entry name" value="Ig-like_fold"/>
</dbReference>
<dbReference type="Proteomes" id="UP000314986">
    <property type="component" value="Unassembled WGS sequence"/>
</dbReference>
<evidence type="ECO:0000313" key="3">
    <source>
        <dbReference type="Ensembl" id="ENSCMIP00000020320.1"/>
    </source>
</evidence>
<dbReference type="Ensembl" id="ENSCMIT00000020692.1">
    <property type="protein sequence ID" value="ENSCMIP00000020320.1"/>
    <property type="gene ID" value="ENSCMIG00000009376.1"/>
</dbReference>
<feature type="signal peptide" evidence="2">
    <location>
        <begin position="1"/>
        <end position="27"/>
    </location>
</feature>
<dbReference type="GeneTree" id="ENSGT00970000196966"/>
<feature type="transmembrane region" description="Helical" evidence="1">
    <location>
        <begin position="134"/>
        <end position="151"/>
    </location>
</feature>
<evidence type="ECO:0000256" key="1">
    <source>
        <dbReference type="SAM" id="Phobius"/>
    </source>
</evidence>
<proteinExistence type="predicted"/>
<dbReference type="Gene3D" id="2.60.40.10">
    <property type="entry name" value="Immunoglobulins"/>
    <property type="match status" value="1"/>
</dbReference>
<organism evidence="3 4">
    <name type="scientific">Callorhinchus milii</name>
    <name type="common">Ghost shark</name>
    <dbReference type="NCBI Taxonomy" id="7868"/>
    <lineage>
        <taxon>Eukaryota</taxon>
        <taxon>Metazoa</taxon>
        <taxon>Chordata</taxon>
        <taxon>Craniata</taxon>
        <taxon>Vertebrata</taxon>
        <taxon>Chondrichthyes</taxon>
        <taxon>Holocephali</taxon>
        <taxon>Chimaeriformes</taxon>
        <taxon>Callorhinchidae</taxon>
        <taxon>Callorhinchus</taxon>
    </lineage>
</organism>
<reference evidence="3" key="5">
    <citation type="submission" date="2025-09" db="UniProtKB">
        <authorList>
            <consortium name="Ensembl"/>
        </authorList>
    </citation>
    <scope>IDENTIFICATION</scope>
</reference>
<dbReference type="InterPro" id="IPR036179">
    <property type="entry name" value="Ig-like_dom_sf"/>
</dbReference>
<keyword evidence="4" id="KW-1185">Reference proteome</keyword>
<evidence type="ECO:0000256" key="2">
    <source>
        <dbReference type="SAM" id="SignalP"/>
    </source>
</evidence>
<keyword evidence="2" id="KW-0732">Signal</keyword>
<dbReference type="AlphaFoldDB" id="A0A4W3HYH3"/>
<dbReference type="InParanoid" id="A0A4W3HYH3"/>
<keyword evidence="1" id="KW-0472">Membrane</keyword>
<name>A0A4W3HYH3_CALMI</name>
<reference evidence="3" key="4">
    <citation type="submission" date="2025-08" db="UniProtKB">
        <authorList>
            <consortium name="Ensembl"/>
        </authorList>
    </citation>
    <scope>IDENTIFICATION</scope>
</reference>
<dbReference type="SUPFAM" id="SSF48726">
    <property type="entry name" value="Immunoglobulin"/>
    <property type="match status" value="1"/>
</dbReference>
<reference evidence="4" key="2">
    <citation type="journal article" date="2007" name="PLoS Biol.">
        <title>Survey sequencing and comparative analysis of the elephant shark (Callorhinchus milii) genome.</title>
        <authorList>
            <person name="Venkatesh B."/>
            <person name="Kirkness E.F."/>
            <person name="Loh Y.H."/>
            <person name="Halpern A.L."/>
            <person name="Lee A.P."/>
            <person name="Johnson J."/>
            <person name="Dandona N."/>
            <person name="Viswanathan L.D."/>
            <person name="Tay A."/>
            <person name="Venter J.C."/>
            <person name="Strausberg R.L."/>
            <person name="Brenner S."/>
        </authorList>
    </citation>
    <scope>NUCLEOTIDE SEQUENCE [LARGE SCALE GENOMIC DNA]</scope>
</reference>
<evidence type="ECO:0000313" key="4">
    <source>
        <dbReference type="Proteomes" id="UP000314986"/>
    </source>
</evidence>